<keyword evidence="7" id="KW-1185">Reference proteome</keyword>
<dbReference type="InterPro" id="IPR013785">
    <property type="entry name" value="Aldolase_TIM"/>
</dbReference>
<dbReference type="GO" id="GO:0046872">
    <property type="term" value="F:metal ion binding"/>
    <property type="evidence" value="ECO:0007669"/>
    <property type="project" value="UniProtKB-KW"/>
</dbReference>
<dbReference type="CDD" id="cd07938">
    <property type="entry name" value="DRE_TIM_HMGL"/>
    <property type="match status" value="1"/>
</dbReference>
<dbReference type="NCBIfam" id="NF004283">
    <property type="entry name" value="PRK05692.1"/>
    <property type="match status" value="1"/>
</dbReference>
<comment type="caution">
    <text evidence="6">The sequence shown here is derived from an EMBL/GenBank/DDBJ whole genome shotgun (WGS) entry which is preliminary data.</text>
</comment>
<dbReference type="GO" id="GO:0004419">
    <property type="term" value="F:hydroxymethylglutaryl-CoA lyase activity"/>
    <property type="evidence" value="ECO:0007669"/>
    <property type="project" value="TreeGrafter"/>
</dbReference>
<evidence type="ECO:0000256" key="1">
    <source>
        <dbReference type="ARBA" id="ARBA00009405"/>
    </source>
</evidence>
<dbReference type="PANTHER" id="PTHR42738">
    <property type="entry name" value="HYDROXYMETHYLGLUTARYL-COA LYASE"/>
    <property type="match status" value="1"/>
</dbReference>
<dbReference type="Proteomes" id="UP000271227">
    <property type="component" value="Unassembled WGS sequence"/>
</dbReference>
<gene>
    <name evidence="6" type="ORF">BXY39_2077</name>
</gene>
<feature type="region of interest" description="Disordered" evidence="4">
    <location>
        <begin position="297"/>
        <end position="317"/>
    </location>
</feature>
<dbReference type="PROSITE" id="PS50991">
    <property type="entry name" value="PYR_CT"/>
    <property type="match status" value="1"/>
</dbReference>
<proteinExistence type="inferred from homology"/>
<evidence type="ECO:0000313" key="7">
    <source>
        <dbReference type="Proteomes" id="UP000271227"/>
    </source>
</evidence>
<dbReference type="InterPro" id="IPR000891">
    <property type="entry name" value="PYR_CT"/>
</dbReference>
<feature type="domain" description="Pyruvate carboxyltransferase" evidence="5">
    <location>
        <begin position="7"/>
        <end position="283"/>
    </location>
</feature>
<keyword evidence="3 6" id="KW-0456">Lyase</keyword>
<dbReference type="AlphaFoldDB" id="A0A3M0CEZ7"/>
<dbReference type="EMBL" id="REFR01000011">
    <property type="protein sequence ID" value="RMB07982.1"/>
    <property type="molecule type" value="Genomic_DNA"/>
</dbReference>
<reference evidence="6 7" key="1">
    <citation type="submission" date="2018-10" db="EMBL/GenBank/DDBJ databases">
        <title>Genomic Encyclopedia of Archaeal and Bacterial Type Strains, Phase II (KMG-II): from individual species to whole genera.</title>
        <authorList>
            <person name="Goeker M."/>
        </authorList>
    </citation>
    <scope>NUCLEOTIDE SEQUENCE [LARGE SCALE GENOMIC DNA]</scope>
    <source>
        <strain evidence="6 7">DSM 25217</strain>
    </source>
</reference>
<name>A0A3M0CEZ7_9PROT</name>
<keyword evidence="2" id="KW-0479">Metal-binding</keyword>
<dbReference type="PANTHER" id="PTHR42738:SF7">
    <property type="entry name" value="HYDROXYMETHYLGLUTARYL-COA LYASE"/>
    <property type="match status" value="1"/>
</dbReference>
<dbReference type="InterPro" id="IPR043594">
    <property type="entry name" value="HMGL"/>
</dbReference>
<dbReference type="InParanoid" id="A0A3M0CEZ7"/>
<accession>A0A3M0CEZ7</accession>
<dbReference type="Gene3D" id="3.20.20.70">
    <property type="entry name" value="Aldolase class I"/>
    <property type="match status" value="1"/>
</dbReference>
<evidence type="ECO:0000259" key="5">
    <source>
        <dbReference type="PROSITE" id="PS50991"/>
    </source>
</evidence>
<dbReference type="SUPFAM" id="SSF51569">
    <property type="entry name" value="Aldolase"/>
    <property type="match status" value="1"/>
</dbReference>
<evidence type="ECO:0000256" key="4">
    <source>
        <dbReference type="SAM" id="MobiDB-lite"/>
    </source>
</evidence>
<protein>
    <submittedName>
        <fullName evidence="6">Hydroxymethylglutaryl-CoA lyase</fullName>
    </submittedName>
</protein>
<comment type="similarity">
    <text evidence="1">Belongs to the HMG-CoA lyase family.</text>
</comment>
<organism evidence="6 7">
    <name type="scientific">Eilatimonas milleporae</name>
    <dbReference type="NCBI Taxonomy" id="911205"/>
    <lineage>
        <taxon>Bacteria</taxon>
        <taxon>Pseudomonadati</taxon>
        <taxon>Pseudomonadota</taxon>
        <taxon>Alphaproteobacteria</taxon>
        <taxon>Kordiimonadales</taxon>
        <taxon>Kordiimonadaceae</taxon>
        <taxon>Eilatimonas</taxon>
    </lineage>
</organism>
<dbReference type="FunCoup" id="A0A3M0CEZ7">
    <property type="interactions" value="73"/>
</dbReference>
<dbReference type="GO" id="GO:0006552">
    <property type="term" value="P:L-leucine catabolic process"/>
    <property type="evidence" value="ECO:0007669"/>
    <property type="project" value="TreeGrafter"/>
</dbReference>
<evidence type="ECO:0000256" key="3">
    <source>
        <dbReference type="ARBA" id="ARBA00023239"/>
    </source>
</evidence>
<dbReference type="Pfam" id="PF00682">
    <property type="entry name" value="HMGL-like"/>
    <property type="match status" value="1"/>
</dbReference>
<dbReference type="GO" id="GO:0046951">
    <property type="term" value="P:ketone body biosynthetic process"/>
    <property type="evidence" value="ECO:0007669"/>
    <property type="project" value="TreeGrafter"/>
</dbReference>
<evidence type="ECO:0000256" key="2">
    <source>
        <dbReference type="ARBA" id="ARBA00022723"/>
    </source>
</evidence>
<evidence type="ECO:0000313" key="6">
    <source>
        <dbReference type="EMBL" id="RMB07982.1"/>
    </source>
</evidence>
<sequence length="317" mass="33035">MTDMAPVEIVEVGPRDGLQNEKVLFSTGDKLTMITRAIDAGVRRLEVASFVHPKRVPQMADAEDVVAGLPVRDDVTYIGLVLNKRGALRGLATRENTAAGKAAIDELGAVAIASDTFADRNQGQTSDESVAVSADIVRLARAEGMSAQVTLSAAFGCPFEGRVDPARVVDMAKRIAECDPREIALADTIGVGSPRRVGDLVAAVRDAVPHIPLRAHFHNTRGTGIANAWAAYRAGAVTLDASVGGLGGCPFAPKATGNIATEDLLYMLEESGVESGVSLDAMLDLAHWVEDRLGRPTPSALSQAGGFPTGAGDQSAA</sequence>